<comment type="function">
    <text evidence="8 9">Component of the post-replicative DNA mismatch repair system (MMR).</text>
</comment>
<dbReference type="GO" id="GO:0005524">
    <property type="term" value="F:ATP binding"/>
    <property type="evidence" value="ECO:0007669"/>
    <property type="project" value="UniProtKB-UniRule"/>
</dbReference>
<keyword evidence="4 8" id="KW-0227">DNA damage</keyword>
<dbReference type="InterPro" id="IPR027417">
    <property type="entry name" value="P-loop_NTPase"/>
</dbReference>
<dbReference type="PANTHER" id="PTHR11361:SF148">
    <property type="entry name" value="DNA MISMATCH REPAIR PROTEIN MSH6"/>
    <property type="match status" value="1"/>
</dbReference>
<evidence type="ECO:0000256" key="8">
    <source>
        <dbReference type="PIRNR" id="PIRNR037677"/>
    </source>
</evidence>
<comment type="similarity">
    <text evidence="2 8 9">Belongs to the DNA mismatch repair MutS family.</text>
</comment>
<feature type="compositionally biased region" description="Polar residues" evidence="10">
    <location>
        <begin position="32"/>
        <end position="46"/>
    </location>
</feature>
<dbReference type="SUPFAM" id="SSF53150">
    <property type="entry name" value="DNA repair protein MutS, domain II"/>
    <property type="match status" value="1"/>
</dbReference>
<evidence type="ECO:0000256" key="10">
    <source>
        <dbReference type="SAM" id="MobiDB-lite"/>
    </source>
</evidence>
<dbReference type="SUPFAM" id="SSF55271">
    <property type="entry name" value="DNA repair protein MutS, domain I"/>
    <property type="match status" value="1"/>
</dbReference>
<evidence type="ECO:0000256" key="6">
    <source>
        <dbReference type="ARBA" id="ARBA00023125"/>
    </source>
</evidence>
<dbReference type="InterPro" id="IPR007696">
    <property type="entry name" value="DNA_mismatch_repair_MutS_core"/>
</dbReference>
<sequence length="1379" mass="155846">MKEKSTLFSFFTKLPPKKTSTPRVADEAGEKNSVSPKESAKTSPQQKHGPVLEGEKAKTATAGPKQQTECKFKEMDIVWAKLDGYPWWPSIVCNHPTMKKFFKGMKRPEIHVQFFDETSSRAWLSARYVETFEGSTSRDCQPGGRYFNQKADIKDSLKEADKALKMTAEERKDLIVCIPSDDEMEDEDLEESMDIEENNTESEKDSDQGKGGLTPKGKMPPRQAKSAASKSKRRRIMMPSDSESSGDEFKPESEDEAGNSSDGSSGVDEKEITESEADSEPATPKKAKKRKRDSTKSTPLVDSSGRKIRKVLAPSSTPAKKVAADIFSPSRKPSTPSTPVVSSATKSKLSAFQANDVSTPSKPIDSEHASYPHNQLPWLQPENIRDVKGRHRHEEDYDPRTLKVPQSFLDKTTPAMRQWWELKSTHFDCVLFFKMGKFYELFNMDAEVGVKELGLIYMKGENAHCGFPEISFGRYSETLIQKGYKVARIEQTETPEMMQERCKNMGRMVCKYDKVVKREICRVSSKGTRTYSFIDGDTCESQSSFLLAVTERCEGDTAGEEGTYGICFVDTSIGKFHVGQFQDDRHSSRFRTLISHHAPAQVLLEKGKLSEKTNQIIQNNLLSVLKENLVPGNEFWTGQKTLKFLSDKNCFEDSLKKKKELDANGNVQKWPKVIRKMVSDDDSLGLTPKTEYELALSALGACIWYLKECKLEQELLSMCSFKEYLPLDVKYVSMETNEAVFSKSKQLLVLDGISLANLEILQNSLTGGIEGTLLERLDQCSTAFGKRLFRQWLCAPLCNPHSINDRLNAMEDLMENQDKVEEAIEVLKKLPDLERFLSKIHSLGSLRKSEDHPDGRAIFFEESTYGKRKILDFLTTLEGFQSAQDILKIFEKTAPQFKSKILKQSLIVAKKEEGNRGWYPDLRELLKLFDNAFDKKKAKELGAIIPRPGVDEDYDQAIQDVKSMQGKLDLYLDKQRKRLGCSSIKYWGTAKNRYQLEVPEAALSRHIPEEYELQSSKKGFKRYWTPVITDMLAELTDAEDRRDSALKDSMRRVFHKFDENYRQWNQAIQCLAVLDVLISMAQYSLGGEDIMCRPEFVEPSTKIKPFIAIQNGRHPCIMRTFSGGDYIPNDTYVGAPDETNPDSKDTSSCVLVTGPNMGGKSTLMRQVGLIVITAQLGCYVPADMCKLTPVDRVFTRLGARDNIMSGESTFFVELSETSSILQHATKHSLVLMDELGRGTATYDGTAIASAVVKELSETICCRTLFSTHYHSLVEEFSHDPNIRLGHMACMVENENDDDPSQETITFLYKFVSGACPKSYGFNAARLADIPDKIIKLARFKAHQFEESAHRLKLFRAAHKLMEQPLTQDNLYQLRKLIQA</sequence>
<keyword evidence="6 8" id="KW-0238">DNA-binding</keyword>
<dbReference type="InterPro" id="IPR007860">
    <property type="entry name" value="DNA_mmatch_repair_MutS_con_dom"/>
</dbReference>
<dbReference type="Gene3D" id="3.40.1170.10">
    <property type="entry name" value="DNA repair protein MutS, domain I"/>
    <property type="match status" value="1"/>
</dbReference>
<dbReference type="Proteomes" id="UP001152320">
    <property type="component" value="Chromosome 22"/>
</dbReference>
<dbReference type="OrthoDB" id="10252754at2759"/>
<comment type="subcellular location">
    <subcellularLocation>
        <location evidence="1">Nucleus</location>
    </subcellularLocation>
</comment>
<keyword evidence="3 8" id="KW-0547">Nucleotide-binding</keyword>
<dbReference type="GO" id="GO:0140664">
    <property type="term" value="F:ATP-dependent DNA damage sensor activity"/>
    <property type="evidence" value="ECO:0007669"/>
    <property type="project" value="InterPro"/>
</dbReference>
<dbReference type="SMART" id="SM00293">
    <property type="entry name" value="PWWP"/>
    <property type="match status" value="1"/>
</dbReference>
<dbReference type="InterPro" id="IPR007861">
    <property type="entry name" value="DNA_mismatch_repair_MutS_clamp"/>
</dbReference>
<accession>A0A9Q0YCU2</accession>
<organism evidence="12 13">
    <name type="scientific">Holothuria leucospilota</name>
    <name type="common">Black long sea cucumber</name>
    <name type="synonym">Mertensiothuria leucospilota</name>
    <dbReference type="NCBI Taxonomy" id="206669"/>
    <lineage>
        <taxon>Eukaryota</taxon>
        <taxon>Metazoa</taxon>
        <taxon>Echinodermata</taxon>
        <taxon>Eleutherozoa</taxon>
        <taxon>Echinozoa</taxon>
        <taxon>Holothuroidea</taxon>
        <taxon>Aspidochirotacea</taxon>
        <taxon>Aspidochirotida</taxon>
        <taxon>Holothuriidae</taxon>
        <taxon>Holothuria</taxon>
    </lineage>
</organism>
<dbReference type="InterPro" id="IPR000432">
    <property type="entry name" value="DNA_mismatch_repair_MutS_C"/>
</dbReference>
<feature type="compositionally biased region" description="Low complexity" evidence="10">
    <location>
        <begin position="328"/>
        <end position="348"/>
    </location>
</feature>
<dbReference type="Pfam" id="PF05190">
    <property type="entry name" value="MutS_IV"/>
    <property type="match status" value="1"/>
</dbReference>
<gene>
    <name evidence="12" type="ORF">HOLleu_39851</name>
</gene>
<dbReference type="CDD" id="cd03286">
    <property type="entry name" value="ABC_MSH6_euk"/>
    <property type="match status" value="1"/>
</dbReference>
<feature type="compositionally biased region" description="Acidic residues" evidence="10">
    <location>
        <begin position="180"/>
        <end position="200"/>
    </location>
</feature>
<keyword evidence="13" id="KW-1185">Reference proteome</keyword>
<dbReference type="InterPro" id="IPR016151">
    <property type="entry name" value="DNA_mismatch_repair_MutS_N"/>
</dbReference>
<dbReference type="InterPro" id="IPR036187">
    <property type="entry name" value="DNA_mismatch_repair_MutS_sf"/>
</dbReference>
<evidence type="ECO:0000256" key="4">
    <source>
        <dbReference type="ARBA" id="ARBA00022763"/>
    </source>
</evidence>
<protein>
    <recommendedName>
        <fullName evidence="8">DNA mismatch repair protein</fullName>
    </recommendedName>
</protein>
<dbReference type="Gene3D" id="3.30.420.110">
    <property type="entry name" value="MutS, connector domain"/>
    <property type="match status" value="1"/>
</dbReference>
<feature type="region of interest" description="Disordered" evidence="10">
    <location>
        <begin position="175"/>
        <end position="374"/>
    </location>
</feature>
<dbReference type="Gene3D" id="2.30.30.140">
    <property type="match status" value="1"/>
</dbReference>
<keyword evidence="8 9" id="KW-0234">DNA repair</keyword>
<name>A0A9Q0YCU2_HOLLE</name>
<reference evidence="12" key="1">
    <citation type="submission" date="2021-10" db="EMBL/GenBank/DDBJ databases">
        <title>Tropical sea cucumber genome reveals ecological adaptation and Cuvierian tubules defense mechanism.</title>
        <authorList>
            <person name="Chen T."/>
        </authorList>
    </citation>
    <scope>NUCLEOTIDE SEQUENCE</scope>
    <source>
        <strain evidence="12">Nanhai2018</strain>
        <tissue evidence="12">Muscle</tissue>
    </source>
</reference>
<dbReference type="Gene3D" id="1.10.1420.10">
    <property type="match status" value="2"/>
</dbReference>
<evidence type="ECO:0000256" key="2">
    <source>
        <dbReference type="ARBA" id="ARBA00006271"/>
    </source>
</evidence>
<dbReference type="Pfam" id="PF05188">
    <property type="entry name" value="MutS_II"/>
    <property type="match status" value="1"/>
</dbReference>
<evidence type="ECO:0000313" key="13">
    <source>
        <dbReference type="Proteomes" id="UP001152320"/>
    </source>
</evidence>
<keyword evidence="5 8" id="KW-0067">ATP-binding</keyword>
<dbReference type="FunFam" id="1.10.1420.10:FF:000006">
    <property type="entry name" value="DNA mismatch repair protein"/>
    <property type="match status" value="1"/>
</dbReference>
<feature type="domain" description="PWWP" evidence="11">
    <location>
        <begin position="74"/>
        <end position="134"/>
    </location>
</feature>
<dbReference type="InterPro" id="IPR036678">
    <property type="entry name" value="MutS_con_dom_sf"/>
</dbReference>
<dbReference type="InterPro" id="IPR017261">
    <property type="entry name" value="DNA_mismatch_repair_MutS/MSH"/>
</dbReference>
<dbReference type="PROSITE" id="PS00486">
    <property type="entry name" value="DNA_MISMATCH_REPAIR_2"/>
    <property type="match status" value="1"/>
</dbReference>
<dbReference type="InterPro" id="IPR007695">
    <property type="entry name" value="DNA_mismatch_repair_MutS-lik_N"/>
</dbReference>
<dbReference type="FunFam" id="1.10.1420.10:FF:000005">
    <property type="entry name" value="DNA mismatch repair protein"/>
    <property type="match status" value="1"/>
</dbReference>
<dbReference type="GO" id="GO:0032301">
    <property type="term" value="C:MutSalpha complex"/>
    <property type="evidence" value="ECO:0007669"/>
    <property type="project" value="TreeGrafter"/>
</dbReference>
<dbReference type="Pfam" id="PF00855">
    <property type="entry name" value="PWWP"/>
    <property type="match status" value="1"/>
</dbReference>
<evidence type="ECO:0000256" key="1">
    <source>
        <dbReference type="ARBA" id="ARBA00004123"/>
    </source>
</evidence>
<dbReference type="FunFam" id="3.30.420.110:FF:000004">
    <property type="entry name" value="DNA mismatch repair protein"/>
    <property type="match status" value="1"/>
</dbReference>
<dbReference type="SMART" id="SM00534">
    <property type="entry name" value="MUTSac"/>
    <property type="match status" value="1"/>
</dbReference>
<dbReference type="Gene3D" id="3.40.50.300">
    <property type="entry name" value="P-loop containing nucleotide triphosphate hydrolases"/>
    <property type="match status" value="1"/>
</dbReference>
<dbReference type="Pfam" id="PF05192">
    <property type="entry name" value="MutS_III"/>
    <property type="match status" value="1"/>
</dbReference>
<dbReference type="SUPFAM" id="SSF48334">
    <property type="entry name" value="DNA repair protein MutS, domain III"/>
    <property type="match status" value="1"/>
</dbReference>
<dbReference type="FunFam" id="3.40.50.300:FF:000645">
    <property type="entry name" value="DNA mismatch repair protein"/>
    <property type="match status" value="1"/>
</dbReference>
<dbReference type="GO" id="GO:0051053">
    <property type="term" value="P:negative regulation of DNA metabolic process"/>
    <property type="evidence" value="ECO:0007669"/>
    <property type="project" value="UniProtKB-ARBA"/>
</dbReference>
<evidence type="ECO:0000256" key="9">
    <source>
        <dbReference type="RuleBase" id="RU003756"/>
    </source>
</evidence>
<dbReference type="InterPro" id="IPR045076">
    <property type="entry name" value="MutS"/>
</dbReference>
<dbReference type="PIRSF" id="PIRSF037677">
    <property type="entry name" value="DNA_mis_repair_Msh6"/>
    <property type="match status" value="1"/>
</dbReference>
<dbReference type="InterPro" id="IPR000313">
    <property type="entry name" value="PWWP_dom"/>
</dbReference>
<dbReference type="Pfam" id="PF00488">
    <property type="entry name" value="MutS_V"/>
    <property type="match status" value="1"/>
</dbReference>
<evidence type="ECO:0000313" key="12">
    <source>
        <dbReference type="EMBL" id="KAJ8020293.1"/>
    </source>
</evidence>
<dbReference type="Pfam" id="PF01624">
    <property type="entry name" value="MutS_I"/>
    <property type="match status" value="1"/>
</dbReference>
<evidence type="ECO:0000259" key="11">
    <source>
        <dbReference type="PROSITE" id="PS50812"/>
    </source>
</evidence>
<evidence type="ECO:0000256" key="3">
    <source>
        <dbReference type="ARBA" id="ARBA00022741"/>
    </source>
</evidence>
<dbReference type="PROSITE" id="PS50812">
    <property type="entry name" value="PWWP"/>
    <property type="match status" value="1"/>
</dbReference>
<dbReference type="GO" id="GO:0030983">
    <property type="term" value="F:mismatched DNA binding"/>
    <property type="evidence" value="ECO:0007669"/>
    <property type="project" value="UniProtKB-UniRule"/>
</dbReference>
<keyword evidence="7" id="KW-0539">Nucleus</keyword>
<evidence type="ECO:0000256" key="5">
    <source>
        <dbReference type="ARBA" id="ARBA00022840"/>
    </source>
</evidence>
<dbReference type="FunFam" id="3.40.1170.10:FF:000002">
    <property type="entry name" value="DNA mismatch repair protein"/>
    <property type="match status" value="1"/>
</dbReference>
<feature type="compositionally biased region" description="Polar residues" evidence="10">
    <location>
        <begin position="350"/>
        <end position="361"/>
    </location>
</feature>
<dbReference type="SUPFAM" id="SSF52540">
    <property type="entry name" value="P-loop containing nucleoside triphosphate hydrolases"/>
    <property type="match status" value="1"/>
</dbReference>
<feature type="region of interest" description="Disordered" evidence="10">
    <location>
        <begin position="1"/>
        <end position="67"/>
    </location>
</feature>
<dbReference type="CDD" id="cd05837">
    <property type="entry name" value="PWWP_MSH6"/>
    <property type="match status" value="1"/>
</dbReference>
<dbReference type="GO" id="GO:0006298">
    <property type="term" value="P:mismatch repair"/>
    <property type="evidence" value="ECO:0007669"/>
    <property type="project" value="InterPro"/>
</dbReference>
<dbReference type="PANTHER" id="PTHR11361">
    <property type="entry name" value="DNA MISMATCH REPAIR PROTEIN MUTS FAMILY MEMBER"/>
    <property type="match status" value="1"/>
</dbReference>
<dbReference type="NCBIfam" id="NF003810">
    <property type="entry name" value="PRK05399.1"/>
    <property type="match status" value="1"/>
</dbReference>
<evidence type="ECO:0000256" key="7">
    <source>
        <dbReference type="ARBA" id="ARBA00023242"/>
    </source>
</evidence>
<proteinExistence type="inferred from homology"/>
<dbReference type="SMART" id="SM00533">
    <property type="entry name" value="MUTSd"/>
    <property type="match status" value="1"/>
</dbReference>
<comment type="caution">
    <text evidence="12">The sequence shown here is derived from an EMBL/GenBank/DDBJ whole genome shotgun (WGS) entry which is preliminary data.</text>
</comment>
<dbReference type="SUPFAM" id="SSF63748">
    <property type="entry name" value="Tudor/PWWP/MBT"/>
    <property type="match status" value="1"/>
</dbReference>
<dbReference type="EMBL" id="JAIZAY010000022">
    <property type="protein sequence ID" value="KAJ8020293.1"/>
    <property type="molecule type" value="Genomic_DNA"/>
</dbReference>